<dbReference type="GO" id="GO:0005794">
    <property type="term" value="C:Golgi apparatus"/>
    <property type="evidence" value="ECO:0007669"/>
    <property type="project" value="TreeGrafter"/>
</dbReference>
<dbReference type="OrthoDB" id="3263941at2759"/>
<dbReference type="PANTHER" id="PTHR34391:SF2">
    <property type="entry name" value="TRP C-TERMINAL DOMAIN-CONTAINING PROTEIN"/>
    <property type="match status" value="1"/>
</dbReference>
<gene>
    <name evidence="2" type="ORF">SCHPADRAFT_907261</name>
</gene>
<feature type="transmembrane region" description="Helical" evidence="1">
    <location>
        <begin position="373"/>
        <end position="396"/>
    </location>
</feature>
<evidence type="ECO:0000313" key="3">
    <source>
        <dbReference type="Proteomes" id="UP000053477"/>
    </source>
</evidence>
<sequence length="477" mass="53989">MLKDFIRRLPLSRSNAYVLLSIVIVGTQVILRALLFYLDNSQSGDTSLRVPPPNSSVLAFSGANSNASSIIASTDPSTLLYTFTSNFQFEVCADSHGPCLKFPIDQIALADGDLDFCSFVKSYATDLFRETRLEDIAFIGIHLYLFFVTIYAIARESIPHIIVLFVTRMLSLAWAIGRVIYSAMLKKSLNLLFTAASSRPSSNGQCSPPPEALKFLDPFWRNRQAFEYALLISSLILILLEAFAAWKLMTMYTQRPWRVVQVKREIRKMYKLLLGFSVVIQLAALILPVTMMLFVVVLLSKPLNIHSDHTRVYLGGVITTACLLPLWVFLGWRSLRREYKKGTIAFLLITTVLLGGWSALFDSRLFRWTFTTWWFLGTMMTASLLLTFFTLVLAIFCRLNFGKGLDHYLMVQTALSHCGFAHDNFEKDSSLDLQAEALKRSQSDASSIRSSISKFWDNIDLEAEEERKRSSSFDNPV</sequence>
<dbReference type="Proteomes" id="UP000053477">
    <property type="component" value="Unassembled WGS sequence"/>
</dbReference>
<dbReference type="AlphaFoldDB" id="A0A0H2RZ53"/>
<keyword evidence="1" id="KW-1133">Transmembrane helix</keyword>
<dbReference type="InParanoid" id="A0A0H2RZ53"/>
<feature type="transmembrane region" description="Helical" evidence="1">
    <location>
        <begin position="270"/>
        <end position="300"/>
    </location>
</feature>
<feature type="transmembrane region" description="Helical" evidence="1">
    <location>
        <begin position="136"/>
        <end position="154"/>
    </location>
</feature>
<dbReference type="EMBL" id="KQ086038">
    <property type="protein sequence ID" value="KLO10026.1"/>
    <property type="molecule type" value="Genomic_DNA"/>
</dbReference>
<proteinExistence type="predicted"/>
<dbReference type="STRING" id="27342.A0A0H2RZ53"/>
<keyword evidence="1" id="KW-0812">Transmembrane</keyword>
<feature type="transmembrane region" description="Helical" evidence="1">
    <location>
        <begin position="161"/>
        <end position="181"/>
    </location>
</feature>
<keyword evidence="3" id="KW-1185">Reference proteome</keyword>
<dbReference type="PANTHER" id="PTHR34391">
    <property type="entry name" value="UPF0658 GOLGI APPARATUS MEMBRANE PROTEIN C1952.10C-RELATED"/>
    <property type="match status" value="1"/>
</dbReference>
<evidence type="ECO:0000313" key="2">
    <source>
        <dbReference type="EMBL" id="KLO10026.1"/>
    </source>
</evidence>
<feature type="transmembrane region" description="Helical" evidence="1">
    <location>
        <begin position="16"/>
        <end position="38"/>
    </location>
</feature>
<dbReference type="InterPro" id="IPR040410">
    <property type="entry name" value="UPF0658_Golgi"/>
</dbReference>
<accession>A0A0H2RZ53</accession>
<feature type="transmembrane region" description="Helical" evidence="1">
    <location>
        <begin position="312"/>
        <end position="332"/>
    </location>
</feature>
<keyword evidence="1" id="KW-0472">Membrane</keyword>
<evidence type="ECO:0000256" key="1">
    <source>
        <dbReference type="SAM" id="Phobius"/>
    </source>
</evidence>
<protein>
    <submittedName>
        <fullName evidence="2">Uncharacterized protein</fullName>
    </submittedName>
</protein>
<name>A0A0H2RZ53_9AGAM</name>
<reference evidence="2 3" key="1">
    <citation type="submission" date="2015-04" db="EMBL/GenBank/DDBJ databases">
        <title>Complete genome sequence of Schizopora paradoxa KUC8140, a cosmopolitan wood degrader in East Asia.</title>
        <authorList>
            <consortium name="DOE Joint Genome Institute"/>
            <person name="Min B."/>
            <person name="Park H."/>
            <person name="Jang Y."/>
            <person name="Kim J.-J."/>
            <person name="Kim K.H."/>
            <person name="Pangilinan J."/>
            <person name="Lipzen A."/>
            <person name="Riley R."/>
            <person name="Grigoriev I.V."/>
            <person name="Spatafora J.W."/>
            <person name="Choi I.-G."/>
        </authorList>
    </citation>
    <scope>NUCLEOTIDE SEQUENCE [LARGE SCALE GENOMIC DNA]</scope>
    <source>
        <strain evidence="2 3">KUC8140</strain>
    </source>
</reference>
<feature type="transmembrane region" description="Helical" evidence="1">
    <location>
        <begin position="228"/>
        <end position="249"/>
    </location>
</feature>
<organism evidence="2 3">
    <name type="scientific">Schizopora paradoxa</name>
    <dbReference type="NCBI Taxonomy" id="27342"/>
    <lineage>
        <taxon>Eukaryota</taxon>
        <taxon>Fungi</taxon>
        <taxon>Dikarya</taxon>
        <taxon>Basidiomycota</taxon>
        <taxon>Agaricomycotina</taxon>
        <taxon>Agaricomycetes</taxon>
        <taxon>Hymenochaetales</taxon>
        <taxon>Schizoporaceae</taxon>
        <taxon>Schizopora</taxon>
    </lineage>
</organism>
<feature type="transmembrane region" description="Helical" evidence="1">
    <location>
        <begin position="344"/>
        <end position="361"/>
    </location>
</feature>